<name>A0A8X6R902_NEPPI</name>
<evidence type="ECO:0000313" key="4">
    <source>
        <dbReference type="Proteomes" id="UP000887013"/>
    </source>
</evidence>
<sequence length="110" mass="12733">MKGVGDGRFTSGCIIQLRAFVRFWFQVDSRVPGVLEQVQIFALTSFIWGLITWLRNIILLMGMSVRPTFSKTRGRAEDERQEGRVELPPGISGEHAMWEQHKSRELHLYQ</sequence>
<dbReference type="AlphaFoldDB" id="A0A8X6R902"/>
<evidence type="ECO:0000256" key="1">
    <source>
        <dbReference type="SAM" id="MobiDB-lite"/>
    </source>
</evidence>
<accession>A0A8X6R902</accession>
<keyword evidence="2" id="KW-1133">Transmembrane helix</keyword>
<dbReference type="Proteomes" id="UP000887013">
    <property type="component" value="Unassembled WGS sequence"/>
</dbReference>
<organism evidence="3 4">
    <name type="scientific">Nephila pilipes</name>
    <name type="common">Giant wood spider</name>
    <name type="synonym">Nephila maculata</name>
    <dbReference type="NCBI Taxonomy" id="299642"/>
    <lineage>
        <taxon>Eukaryota</taxon>
        <taxon>Metazoa</taxon>
        <taxon>Ecdysozoa</taxon>
        <taxon>Arthropoda</taxon>
        <taxon>Chelicerata</taxon>
        <taxon>Arachnida</taxon>
        <taxon>Araneae</taxon>
        <taxon>Araneomorphae</taxon>
        <taxon>Entelegynae</taxon>
        <taxon>Araneoidea</taxon>
        <taxon>Nephilidae</taxon>
        <taxon>Nephila</taxon>
    </lineage>
</organism>
<feature type="transmembrane region" description="Helical" evidence="2">
    <location>
        <begin position="40"/>
        <end position="65"/>
    </location>
</feature>
<reference evidence="3" key="1">
    <citation type="submission" date="2020-08" db="EMBL/GenBank/DDBJ databases">
        <title>Multicomponent nature underlies the extraordinary mechanical properties of spider dragline silk.</title>
        <authorList>
            <person name="Kono N."/>
            <person name="Nakamura H."/>
            <person name="Mori M."/>
            <person name="Yoshida Y."/>
            <person name="Ohtoshi R."/>
            <person name="Malay A.D."/>
            <person name="Moran D.A.P."/>
            <person name="Tomita M."/>
            <person name="Numata K."/>
            <person name="Arakawa K."/>
        </authorList>
    </citation>
    <scope>NUCLEOTIDE SEQUENCE</scope>
</reference>
<proteinExistence type="predicted"/>
<keyword evidence="2" id="KW-0472">Membrane</keyword>
<keyword evidence="4" id="KW-1185">Reference proteome</keyword>
<evidence type="ECO:0000256" key="2">
    <source>
        <dbReference type="SAM" id="Phobius"/>
    </source>
</evidence>
<protein>
    <submittedName>
        <fullName evidence="3">Uncharacterized protein</fullName>
    </submittedName>
</protein>
<comment type="caution">
    <text evidence="3">The sequence shown here is derived from an EMBL/GenBank/DDBJ whole genome shotgun (WGS) entry which is preliminary data.</text>
</comment>
<feature type="compositionally biased region" description="Basic and acidic residues" evidence="1">
    <location>
        <begin position="74"/>
        <end position="85"/>
    </location>
</feature>
<gene>
    <name evidence="3" type="ORF">NPIL_259811</name>
</gene>
<feature type="region of interest" description="Disordered" evidence="1">
    <location>
        <begin position="71"/>
        <end position="91"/>
    </location>
</feature>
<dbReference type="EMBL" id="BMAW01040308">
    <property type="protein sequence ID" value="GFU59189.1"/>
    <property type="molecule type" value="Genomic_DNA"/>
</dbReference>
<evidence type="ECO:0000313" key="3">
    <source>
        <dbReference type="EMBL" id="GFU59189.1"/>
    </source>
</evidence>
<keyword evidence="2" id="KW-0812">Transmembrane</keyword>